<keyword evidence="4" id="KW-1185">Reference proteome</keyword>
<dbReference type="Proteomes" id="UP000242367">
    <property type="component" value="Unassembled WGS sequence"/>
</dbReference>
<dbReference type="InterPro" id="IPR002125">
    <property type="entry name" value="CMP_dCMP_dom"/>
</dbReference>
<dbReference type="AlphaFoldDB" id="A0A2P4UDH0"/>
<dbReference type="Pfam" id="PF00383">
    <property type="entry name" value="dCMP_cyt_deam_1"/>
    <property type="match status" value="1"/>
</dbReference>
<dbReference type="PANTHER" id="PTHR11079">
    <property type="entry name" value="CYTOSINE DEAMINASE FAMILY MEMBER"/>
    <property type="match status" value="1"/>
</dbReference>
<feature type="region of interest" description="Disordered" evidence="1">
    <location>
        <begin position="50"/>
        <end position="74"/>
    </location>
</feature>
<gene>
    <name evidence="3" type="primary">ribD</name>
    <name evidence="3" type="ORF">BTM25_53030</name>
</gene>
<proteinExistence type="predicted"/>
<dbReference type="GO" id="GO:0008835">
    <property type="term" value="F:diaminohydroxyphosphoribosylaminopyrimidine deaminase activity"/>
    <property type="evidence" value="ECO:0007669"/>
    <property type="project" value="TreeGrafter"/>
</dbReference>
<dbReference type="EMBL" id="MTBP01000004">
    <property type="protein sequence ID" value="POM23097.1"/>
    <property type="molecule type" value="Genomic_DNA"/>
</dbReference>
<dbReference type="PROSITE" id="PS51747">
    <property type="entry name" value="CYT_DCMP_DEAMINASES_2"/>
    <property type="match status" value="1"/>
</dbReference>
<feature type="compositionally biased region" description="Basic and acidic residues" evidence="1">
    <location>
        <begin position="52"/>
        <end position="67"/>
    </location>
</feature>
<dbReference type="Gene3D" id="3.40.140.10">
    <property type="entry name" value="Cytidine Deaminase, domain 2"/>
    <property type="match status" value="1"/>
</dbReference>
<evidence type="ECO:0000256" key="1">
    <source>
        <dbReference type="SAM" id="MobiDB-lite"/>
    </source>
</evidence>
<evidence type="ECO:0000259" key="2">
    <source>
        <dbReference type="PROSITE" id="PS51747"/>
    </source>
</evidence>
<feature type="domain" description="CMP/dCMP-type deaminase" evidence="2">
    <location>
        <begin position="11"/>
        <end position="135"/>
    </location>
</feature>
<organism evidence="3 4">
    <name type="scientific">Actinomadura rubteroloni</name>
    <dbReference type="NCBI Taxonomy" id="1926885"/>
    <lineage>
        <taxon>Bacteria</taxon>
        <taxon>Bacillati</taxon>
        <taxon>Actinomycetota</taxon>
        <taxon>Actinomycetes</taxon>
        <taxon>Streptosporangiales</taxon>
        <taxon>Thermomonosporaceae</taxon>
        <taxon>Actinomadura</taxon>
    </lineage>
</organism>
<dbReference type="RefSeq" id="WP_103565951.1">
    <property type="nucleotide sequence ID" value="NZ_MTBP01000004.1"/>
</dbReference>
<dbReference type="PANTHER" id="PTHR11079:SF162">
    <property type="entry name" value="RIBOFLAVIN BIOSYNTHESIS PROTEIN PYRD, CHLOROPLASTIC"/>
    <property type="match status" value="1"/>
</dbReference>
<sequence length="155" mass="16237">MAEPQAPGSTDADLVWLDLACDLAALCPPSESAFSVGAVIVAADGTRIARGHSREDDPKDHAEESALRRVPAGTDLGGATLYSSLEPCGRRASRPRPCAELVLDAGIRRVVFAWSEPDVFVPATGADRLRAAGVEVVEMPVLASRAKEPNGHLLG</sequence>
<dbReference type="SUPFAM" id="SSF53927">
    <property type="entry name" value="Cytidine deaminase-like"/>
    <property type="match status" value="1"/>
</dbReference>
<evidence type="ECO:0000313" key="4">
    <source>
        <dbReference type="Proteomes" id="UP000242367"/>
    </source>
</evidence>
<accession>A0A2P4UDH0</accession>
<dbReference type="InterPro" id="IPR016193">
    <property type="entry name" value="Cytidine_deaminase-like"/>
</dbReference>
<name>A0A2P4UDH0_9ACTN</name>
<protein>
    <submittedName>
        <fullName evidence="3">Riboflavin biosynthesis protein RibD</fullName>
    </submittedName>
</protein>
<reference evidence="3 4" key="1">
    <citation type="journal article" date="2017" name="Chemistry">
        <title>Isolation, Biosynthesis and Chemical Modifications of Rubterolones A-F: Rare Tropolone Alkaloids from Actinomadura sp. 5-2.</title>
        <authorList>
            <person name="Guo H."/>
            <person name="Benndorf R."/>
            <person name="Leichnitz D."/>
            <person name="Klassen J.L."/>
            <person name="Vollmers J."/>
            <person name="Gorls H."/>
            <person name="Steinacker M."/>
            <person name="Weigel C."/>
            <person name="Dahse H.M."/>
            <person name="Kaster A.K."/>
            <person name="de Beer Z.W."/>
            <person name="Poulsen M."/>
            <person name="Beemelmanns C."/>
        </authorList>
    </citation>
    <scope>NUCLEOTIDE SEQUENCE [LARGE SCALE GENOMIC DNA]</scope>
    <source>
        <strain evidence="3 4">5-2</strain>
    </source>
</reference>
<comment type="caution">
    <text evidence="3">The sequence shown here is derived from an EMBL/GenBank/DDBJ whole genome shotgun (WGS) entry which is preliminary data.</text>
</comment>
<evidence type="ECO:0000313" key="3">
    <source>
        <dbReference type="EMBL" id="POM23097.1"/>
    </source>
</evidence>